<sequence length="325" mass="35661">MALLAHQNQDPPCFLLIGKQVVSITSSHLLRDPESTFHTVFPPSARAPPARGFSAQNPYRLPGRVRAYLFWAFYHAAVDGLPAPPILTHTDFQHVLEVGRFAHKFSLRGMHTRALRALQSAEHALLVRAMQADPDVLRYILQITSCDAPAAAALRQHTRAAFRWAPDRAPASPAELRALILVVGARGDHALLSALYQAYLAADADVAALPPRHRAHVQRGQRSLQGWVVRYLPGPVPPLRASAPGHEECRVYWADAWGLAATDPAVEAVDAADVFRRLHVFGERLEALGCRPCCVAVGRGLEDPVEQLKEQVFDGLASLFFGIMV</sequence>
<evidence type="ECO:0000313" key="1">
    <source>
        <dbReference type="EMBL" id="KAJ7076985.1"/>
    </source>
</evidence>
<comment type="caution">
    <text evidence="1">The sequence shown here is derived from an EMBL/GenBank/DDBJ whole genome shotgun (WGS) entry which is preliminary data.</text>
</comment>
<accession>A0AAD6TSU1</accession>
<dbReference type="Proteomes" id="UP001222325">
    <property type="component" value="Unassembled WGS sequence"/>
</dbReference>
<evidence type="ECO:0000313" key="2">
    <source>
        <dbReference type="Proteomes" id="UP001222325"/>
    </source>
</evidence>
<organism evidence="1 2">
    <name type="scientific">Mycena belliarum</name>
    <dbReference type="NCBI Taxonomy" id="1033014"/>
    <lineage>
        <taxon>Eukaryota</taxon>
        <taxon>Fungi</taxon>
        <taxon>Dikarya</taxon>
        <taxon>Basidiomycota</taxon>
        <taxon>Agaricomycotina</taxon>
        <taxon>Agaricomycetes</taxon>
        <taxon>Agaricomycetidae</taxon>
        <taxon>Agaricales</taxon>
        <taxon>Marasmiineae</taxon>
        <taxon>Mycenaceae</taxon>
        <taxon>Mycena</taxon>
    </lineage>
</organism>
<protein>
    <submittedName>
        <fullName evidence="1">Uncharacterized protein</fullName>
    </submittedName>
</protein>
<name>A0AAD6TSU1_9AGAR</name>
<dbReference type="AlphaFoldDB" id="A0AAD6TSU1"/>
<dbReference type="EMBL" id="JARJCN010000076">
    <property type="protein sequence ID" value="KAJ7076985.1"/>
    <property type="molecule type" value="Genomic_DNA"/>
</dbReference>
<gene>
    <name evidence="1" type="ORF">B0H15DRAFT_805365</name>
</gene>
<proteinExistence type="predicted"/>
<keyword evidence="2" id="KW-1185">Reference proteome</keyword>
<reference evidence="1" key="1">
    <citation type="submission" date="2023-03" db="EMBL/GenBank/DDBJ databases">
        <title>Massive genome expansion in bonnet fungi (Mycena s.s.) driven by repeated elements and novel gene families across ecological guilds.</title>
        <authorList>
            <consortium name="Lawrence Berkeley National Laboratory"/>
            <person name="Harder C.B."/>
            <person name="Miyauchi S."/>
            <person name="Viragh M."/>
            <person name="Kuo A."/>
            <person name="Thoen E."/>
            <person name="Andreopoulos B."/>
            <person name="Lu D."/>
            <person name="Skrede I."/>
            <person name="Drula E."/>
            <person name="Henrissat B."/>
            <person name="Morin E."/>
            <person name="Kohler A."/>
            <person name="Barry K."/>
            <person name="LaButti K."/>
            <person name="Morin E."/>
            <person name="Salamov A."/>
            <person name="Lipzen A."/>
            <person name="Mereny Z."/>
            <person name="Hegedus B."/>
            <person name="Baldrian P."/>
            <person name="Stursova M."/>
            <person name="Weitz H."/>
            <person name="Taylor A."/>
            <person name="Grigoriev I.V."/>
            <person name="Nagy L.G."/>
            <person name="Martin F."/>
            <person name="Kauserud H."/>
        </authorList>
    </citation>
    <scope>NUCLEOTIDE SEQUENCE</scope>
    <source>
        <strain evidence="1">CBHHK173m</strain>
    </source>
</reference>